<dbReference type="Proteomes" id="UP000632138">
    <property type="component" value="Unassembled WGS sequence"/>
</dbReference>
<sequence length="778" mass="82842">MLNSVKRREPSTAAAGLLSAAVVLVVGLTVVVSVYASMRANQRENADRVMDQRTAVAAAAVRTETERYRSLVETAAAGISTNTALTWDDFDTATAPLASANLIGAASLAFVVPVGTTGIAAAQTLWRGRGAEGLTLKPVVAAEEHYFTIFTRTLNATGPPMNGLDIAAAPEAATTLDDSRRVGQPSVSDTYVLLRDRNLPAAQQQRSFVFAAPIWTRANHPEFRGWIVLGLRGEDFLSGVLATVSQGQLDGELLATGRDGTRPVVAAYTVPGDADLTRSVDLVVADRGWTLITRADASHLPGASSRLPLTLLLTGSGMSVLLAGLIYVLATGRARAVARVHEATVELRQAEAESRHQAGLLSAIMSSISDAVGVVDDKGAFLLHNPAARELLGVDEDADDPDAWQQHYGLFRPDGRTPFPVEDMPLIRALRGESCDNVEMIVRNAQRPEGILVSVDGRPLDTSAGRHGAVAVFHDITEMRRYENDLAVFAGVVAHDLKAPLTVIRGHCEAASEDLDEAPADVRGSLDRIILAVDRMAALIDTLLAYTTARDAPLRTRRVDLGALVAEVVHDRTAHLRDDDRPQIDVASLPAVTADPAMLRHVLDNLLGNALKYVRPGTTPQVQVTAEAHGEHWARIEVADRGIGIPDTAKPEIFDSFHRAHAEAGYAGTGLGLAICKRIVERHGGEIGVADNPGGGTRFHFTLPLPVREGEFDMTGNNDEAVARAALERALAERAAMENSRLPGLSALPAAEPSAHDPAAARLRAPVPDHHPTTTSAE</sequence>
<feature type="domain" description="CHASE" evidence="19">
    <location>
        <begin position="141"/>
        <end position="245"/>
    </location>
</feature>
<keyword evidence="7 16" id="KW-0812">Transmembrane</keyword>
<keyword evidence="12" id="KW-0902">Two-component regulatory system</keyword>
<dbReference type="PROSITE" id="PS50112">
    <property type="entry name" value="PAS"/>
    <property type="match status" value="1"/>
</dbReference>
<evidence type="ECO:0000313" key="20">
    <source>
        <dbReference type="EMBL" id="MBM2621426.1"/>
    </source>
</evidence>
<evidence type="ECO:0000256" key="5">
    <source>
        <dbReference type="ARBA" id="ARBA00022553"/>
    </source>
</evidence>
<evidence type="ECO:0000256" key="14">
    <source>
        <dbReference type="ARBA" id="ARBA00039401"/>
    </source>
</evidence>
<comment type="catalytic activity">
    <reaction evidence="1">
        <text>ATP + protein L-histidine = ADP + protein N-phospho-L-histidine.</text>
        <dbReference type="EC" id="2.7.13.3"/>
    </reaction>
</comment>
<name>A0ABS2AQC1_9ACTN</name>
<dbReference type="InterPro" id="IPR050351">
    <property type="entry name" value="BphY/WalK/GraS-like"/>
</dbReference>
<evidence type="ECO:0000256" key="11">
    <source>
        <dbReference type="ARBA" id="ARBA00022989"/>
    </source>
</evidence>
<evidence type="ECO:0000256" key="12">
    <source>
        <dbReference type="ARBA" id="ARBA00023012"/>
    </source>
</evidence>
<reference evidence="20 21" key="1">
    <citation type="submission" date="2021-01" db="EMBL/GenBank/DDBJ databases">
        <title>Actinoplanes sp. nov. LDG1-06 isolated from lichen.</title>
        <authorList>
            <person name="Saeng-In P."/>
            <person name="Phongsopitanun W."/>
            <person name="Kanchanasin P."/>
            <person name="Yuki M."/>
            <person name="Kudo T."/>
            <person name="Ohkuma M."/>
            <person name="Tanasupawat S."/>
        </authorList>
    </citation>
    <scope>NUCLEOTIDE SEQUENCE [LARGE SCALE GENOMIC DNA]</scope>
    <source>
        <strain evidence="20 21">LDG1-06</strain>
    </source>
</reference>
<evidence type="ECO:0000256" key="16">
    <source>
        <dbReference type="SAM" id="Phobius"/>
    </source>
</evidence>
<dbReference type="PROSITE" id="PS50839">
    <property type="entry name" value="CHASE"/>
    <property type="match status" value="1"/>
</dbReference>
<dbReference type="PANTHER" id="PTHR42878">
    <property type="entry name" value="TWO-COMPONENT HISTIDINE KINASE"/>
    <property type="match status" value="1"/>
</dbReference>
<dbReference type="InterPro" id="IPR042240">
    <property type="entry name" value="CHASE_sf"/>
</dbReference>
<dbReference type="CDD" id="cd00075">
    <property type="entry name" value="HATPase"/>
    <property type="match status" value="1"/>
</dbReference>
<keyword evidence="13 16" id="KW-0472">Membrane</keyword>
<dbReference type="PANTHER" id="PTHR42878:SF7">
    <property type="entry name" value="SENSOR HISTIDINE KINASE GLRK"/>
    <property type="match status" value="1"/>
</dbReference>
<feature type="domain" description="PAS" evidence="18">
    <location>
        <begin position="357"/>
        <end position="397"/>
    </location>
</feature>
<dbReference type="Gene3D" id="3.30.565.10">
    <property type="entry name" value="Histidine kinase-like ATPase, C-terminal domain"/>
    <property type="match status" value="1"/>
</dbReference>
<evidence type="ECO:0000256" key="7">
    <source>
        <dbReference type="ARBA" id="ARBA00022692"/>
    </source>
</evidence>
<comment type="subcellular location">
    <subcellularLocation>
        <location evidence="3">Cell membrane</location>
    </subcellularLocation>
    <subcellularLocation>
        <location evidence="2">Membrane</location>
        <topology evidence="2">Multi-pass membrane protein</topology>
    </subcellularLocation>
</comment>
<dbReference type="SUPFAM" id="SSF47384">
    <property type="entry name" value="Homodimeric domain of signal transducing histidine kinase"/>
    <property type="match status" value="1"/>
</dbReference>
<dbReference type="InterPro" id="IPR004358">
    <property type="entry name" value="Sig_transdc_His_kin-like_C"/>
</dbReference>
<evidence type="ECO:0000259" key="17">
    <source>
        <dbReference type="PROSITE" id="PS50109"/>
    </source>
</evidence>
<feature type="domain" description="Histidine kinase" evidence="17">
    <location>
        <begin position="492"/>
        <end position="707"/>
    </location>
</feature>
<evidence type="ECO:0000256" key="13">
    <source>
        <dbReference type="ARBA" id="ARBA00023136"/>
    </source>
</evidence>
<gene>
    <name evidence="20" type="ORF">JIG36_38580</name>
</gene>
<dbReference type="SMART" id="SM00387">
    <property type="entry name" value="HATPase_c"/>
    <property type="match status" value="1"/>
</dbReference>
<dbReference type="InterPro" id="IPR035965">
    <property type="entry name" value="PAS-like_dom_sf"/>
</dbReference>
<feature type="region of interest" description="Disordered" evidence="15">
    <location>
        <begin position="743"/>
        <end position="778"/>
    </location>
</feature>
<dbReference type="Gene3D" id="1.10.287.130">
    <property type="match status" value="1"/>
</dbReference>
<dbReference type="Pfam" id="PF13188">
    <property type="entry name" value="PAS_8"/>
    <property type="match status" value="1"/>
</dbReference>
<feature type="compositionally biased region" description="Low complexity" evidence="15">
    <location>
        <begin position="749"/>
        <end position="761"/>
    </location>
</feature>
<evidence type="ECO:0000256" key="1">
    <source>
        <dbReference type="ARBA" id="ARBA00000085"/>
    </source>
</evidence>
<dbReference type="CDD" id="cd00082">
    <property type="entry name" value="HisKA"/>
    <property type="match status" value="1"/>
</dbReference>
<dbReference type="InterPro" id="IPR003594">
    <property type="entry name" value="HATPase_dom"/>
</dbReference>
<evidence type="ECO:0000313" key="21">
    <source>
        <dbReference type="Proteomes" id="UP000632138"/>
    </source>
</evidence>
<evidence type="ECO:0000256" key="10">
    <source>
        <dbReference type="ARBA" id="ARBA00022840"/>
    </source>
</evidence>
<comment type="caution">
    <text evidence="20">The sequence shown here is derived from an EMBL/GenBank/DDBJ whole genome shotgun (WGS) entry which is preliminary data.</text>
</comment>
<keyword evidence="21" id="KW-1185">Reference proteome</keyword>
<dbReference type="SMART" id="SM00388">
    <property type="entry name" value="HisKA"/>
    <property type="match status" value="1"/>
</dbReference>
<dbReference type="EMBL" id="JAENHP010000019">
    <property type="protein sequence ID" value="MBM2621426.1"/>
    <property type="molecule type" value="Genomic_DNA"/>
</dbReference>
<dbReference type="InterPro" id="IPR036890">
    <property type="entry name" value="HATPase_C_sf"/>
</dbReference>
<evidence type="ECO:0000256" key="6">
    <source>
        <dbReference type="ARBA" id="ARBA00022679"/>
    </source>
</evidence>
<evidence type="ECO:0000259" key="19">
    <source>
        <dbReference type="PROSITE" id="PS50839"/>
    </source>
</evidence>
<dbReference type="SUPFAM" id="SSF55785">
    <property type="entry name" value="PYP-like sensor domain (PAS domain)"/>
    <property type="match status" value="1"/>
</dbReference>
<dbReference type="InterPro" id="IPR006189">
    <property type="entry name" value="CHASE_dom"/>
</dbReference>
<dbReference type="InterPro" id="IPR003661">
    <property type="entry name" value="HisK_dim/P_dom"/>
</dbReference>
<feature type="transmembrane region" description="Helical" evidence="16">
    <location>
        <begin position="12"/>
        <end position="36"/>
    </location>
</feature>
<dbReference type="Pfam" id="PF02518">
    <property type="entry name" value="HATPase_c"/>
    <property type="match status" value="1"/>
</dbReference>
<dbReference type="InterPro" id="IPR000014">
    <property type="entry name" value="PAS"/>
</dbReference>
<dbReference type="InterPro" id="IPR005467">
    <property type="entry name" value="His_kinase_dom"/>
</dbReference>
<accession>A0ABS2AQC1</accession>
<evidence type="ECO:0000256" key="9">
    <source>
        <dbReference type="ARBA" id="ARBA00022777"/>
    </source>
</evidence>
<evidence type="ECO:0000256" key="3">
    <source>
        <dbReference type="ARBA" id="ARBA00004236"/>
    </source>
</evidence>
<dbReference type="InterPro" id="IPR036097">
    <property type="entry name" value="HisK_dim/P_sf"/>
</dbReference>
<evidence type="ECO:0000256" key="8">
    <source>
        <dbReference type="ARBA" id="ARBA00022741"/>
    </source>
</evidence>
<dbReference type="Gene3D" id="3.30.450.20">
    <property type="entry name" value="PAS domain"/>
    <property type="match status" value="1"/>
</dbReference>
<evidence type="ECO:0000256" key="15">
    <source>
        <dbReference type="SAM" id="MobiDB-lite"/>
    </source>
</evidence>
<dbReference type="SUPFAM" id="SSF55874">
    <property type="entry name" value="ATPase domain of HSP90 chaperone/DNA topoisomerase II/histidine kinase"/>
    <property type="match status" value="1"/>
</dbReference>
<evidence type="ECO:0000256" key="4">
    <source>
        <dbReference type="ARBA" id="ARBA00012438"/>
    </source>
</evidence>
<keyword evidence="10" id="KW-0067">ATP-binding</keyword>
<keyword evidence="6" id="KW-0808">Transferase</keyword>
<evidence type="ECO:0000259" key="18">
    <source>
        <dbReference type="PROSITE" id="PS50112"/>
    </source>
</evidence>
<keyword evidence="9" id="KW-0418">Kinase</keyword>
<protein>
    <recommendedName>
        <fullName evidence="14">Sensor-like histidine kinase SenX3</fullName>
        <ecNumber evidence="4">2.7.13.3</ecNumber>
    </recommendedName>
</protein>
<keyword evidence="11 16" id="KW-1133">Transmembrane helix</keyword>
<dbReference type="SMART" id="SM01079">
    <property type="entry name" value="CHASE"/>
    <property type="match status" value="1"/>
</dbReference>
<dbReference type="EC" id="2.7.13.3" evidence="4"/>
<feature type="transmembrane region" description="Helical" evidence="16">
    <location>
        <begin position="309"/>
        <end position="330"/>
    </location>
</feature>
<organism evidence="20 21">
    <name type="scientific">Paractinoplanes ovalisporus</name>
    <dbReference type="NCBI Taxonomy" id="2810368"/>
    <lineage>
        <taxon>Bacteria</taxon>
        <taxon>Bacillati</taxon>
        <taxon>Actinomycetota</taxon>
        <taxon>Actinomycetes</taxon>
        <taxon>Micromonosporales</taxon>
        <taxon>Micromonosporaceae</taxon>
        <taxon>Paractinoplanes</taxon>
    </lineage>
</organism>
<dbReference type="Pfam" id="PF03924">
    <property type="entry name" value="CHASE"/>
    <property type="match status" value="1"/>
</dbReference>
<keyword evidence="8" id="KW-0547">Nucleotide-binding</keyword>
<dbReference type="Pfam" id="PF00512">
    <property type="entry name" value="HisKA"/>
    <property type="match status" value="1"/>
</dbReference>
<keyword evidence="5" id="KW-0597">Phosphoprotein</keyword>
<proteinExistence type="predicted"/>
<evidence type="ECO:0000256" key="2">
    <source>
        <dbReference type="ARBA" id="ARBA00004141"/>
    </source>
</evidence>
<dbReference type="Gene3D" id="3.30.450.350">
    <property type="entry name" value="CHASE domain"/>
    <property type="match status" value="1"/>
</dbReference>
<dbReference type="PROSITE" id="PS50109">
    <property type="entry name" value="HIS_KIN"/>
    <property type="match status" value="1"/>
</dbReference>
<dbReference type="PRINTS" id="PR00344">
    <property type="entry name" value="BCTRLSENSOR"/>
</dbReference>